<reference evidence="1 2" key="1">
    <citation type="journal article" date="2023" name="Mol. Biol. Evol.">
        <title>Genomics of Secondarily Temperate Adaptation in the Only Non-Antarctic Icefish.</title>
        <authorList>
            <person name="Rivera-Colon A.G."/>
            <person name="Rayamajhi N."/>
            <person name="Minhas B.F."/>
            <person name="Madrigal G."/>
            <person name="Bilyk K.T."/>
            <person name="Yoon V."/>
            <person name="Hune M."/>
            <person name="Gregory S."/>
            <person name="Cheng C.H.C."/>
            <person name="Catchen J.M."/>
        </authorList>
    </citation>
    <scope>NUCLEOTIDE SEQUENCE [LARGE SCALE GENOMIC DNA]</scope>
    <source>
        <tissue evidence="1">White muscle</tissue>
    </source>
</reference>
<sequence length="172" mass="19771">MEREEENKRGRKGRSRAIKGQLISCFSCWLVHAWNLSRVQEEETSSPTGFKLVSPCLPHTLTPSTPQAPRLHQHLFVFPLSIMRGPPCSFWGSEARRTPTFSANLQNDECMKTEWAVPVCLPPRITMRRVGWSVKGNIDLVSLRRLQPFNWFHVCNEWGLHSACTPYTRVPL</sequence>
<proteinExistence type="predicted"/>
<accession>A0AAN8DAX1</accession>
<organism evidence="1 2">
    <name type="scientific">Champsocephalus gunnari</name>
    <name type="common">Mackerel icefish</name>
    <dbReference type="NCBI Taxonomy" id="52237"/>
    <lineage>
        <taxon>Eukaryota</taxon>
        <taxon>Metazoa</taxon>
        <taxon>Chordata</taxon>
        <taxon>Craniata</taxon>
        <taxon>Vertebrata</taxon>
        <taxon>Euteleostomi</taxon>
        <taxon>Actinopterygii</taxon>
        <taxon>Neopterygii</taxon>
        <taxon>Teleostei</taxon>
        <taxon>Neoteleostei</taxon>
        <taxon>Acanthomorphata</taxon>
        <taxon>Eupercaria</taxon>
        <taxon>Perciformes</taxon>
        <taxon>Notothenioidei</taxon>
        <taxon>Channichthyidae</taxon>
        <taxon>Champsocephalus</taxon>
    </lineage>
</organism>
<dbReference type="Proteomes" id="UP001331515">
    <property type="component" value="Unassembled WGS sequence"/>
</dbReference>
<gene>
    <name evidence="1" type="ORF">CgunFtcFv8_003459</name>
</gene>
<evidence type="ECO:0000313" key="1">
    <source>
        <dbReference type="EMBL" id="KAK5918722.1"/>
    </source>
</evidence>
<dbReference type="EMBL" id="JAURVH010001525">
    <property type="protein sequence ID" value="KAK5918722.1"/>
    <property type="molecule type" value="Genomic_DNA"/>
</dbReference>
<dbReference type="AlphaFoldDB" id="A0AAN8DAX1"/>
<comment type="caution">
    <text evidence="1">The sequence shown here is derived from an EMBL/GenBank/DDBJ whole genome shotgun (WGS) entry which is preliminary data.</text>
</comment>
<evidence type="ECO:0000313" key="2">
    <source>
        <dbReference type="Proteomes" id="UP001331515"/>
    </source>
</evidence>
<keyword evidence="2" id="KW-1185">Reference proteome</keyword>
<protein>
    <submittedName>
        <fullName evidence="1">Uncharacterized protein</fullName>
    </submittedName>
</protein>
<name>A0AAN8DAX1_CHAGU</name>